<keyword evidence="1" id="KW-0812">Transmembrane</keyword>
<keyword evidence="1" id="KW-0472">Membrane</keyword>
<dbReference type="EMBL" id="JAAXKY010000026">
    <property type="protein sequence ID" value="NMH77565.1"/>
    <property type="molecule type" value="Genomic_DNA"/>
</dbReference>
<evidence type="ECO:0000313" key="3">
    <source>
        <dbReference type="Proteomes" id="UP001296706"/>
    </source>
</evidence>
<evidence type="ECO:0000313" key="2">
    <source>
        <dbReference type="EMBL" id="NMH77565.1"/>
    </source>
</evidence>
<proteinExistence type="predicted"/>
<sequence length="95" mass="9974">MTDRRTDPSLEDLDRRLVIGAGVAFAVAALAGLAGAVMGGVAVLTASSRWYRRADLTPQELANLKWQQAKAAVGAGAGAWSDAERSSYSPRSKRG</sequence>
<name>A0ABX1RB04_9PSEU</name>
<keyword evidence="1" id="KW-1133">Transmembrane helix</keyword>
<gene>
    <name evidence="2" type="ORF">HF577_10775</name>
</gene>
<dbReference type="RefSeq" id="WP_169395642.1">
    <property type="nucleotide sequence ID" value="NZ_BAAAJH010000015.1"/>
</dbReference>
<reference evidence="2 3" key="1">
    <citation type="submission" date="2020-04" db="EMBL/GenBank/DDBJ databases">
        <authorList>
            <person name="Klaysubun C."/>
            <person name="Duangmal K."/>
            <person name="Lipun K."/>
        </authorList>
    </citation>
    <scope>NUCLEOTIDE SEQUENCE [LARGE SCALE GENOMIC DNA]</scope>
    <source>
        <strain evidence="2 3">JCM 11839</strain>
    </source>
</reference>
<feature type="transmembrane region" description="Helical" evidence="1">
    <location>
        <begin position="17"/>
        <end position="44"/>
    </location>
</feature>
<keyword evidence="3" id="KW-1185">Reference proteome</keyword>
<organism evidence="2 3">
    <name type="scientific">Pseudonocardia xinjiangensis</name>
    <dbReference type="NCBI Taxonomy" id="75289"/>
    <lineage>
        <taxon>Bacteria</taxon>
        <taxon>Bacillati</taxon>
        <taxon>Actinomycetota</taxon>
        <taxon>Actinomycetes</taxon>
        <taxon>Pseudonocardiales</taxon>
        <taxon>Pseudonocardiaceae</taxon>
        <taxon>Pseudonocardia</taxon>
    </lineage>
</organism>
<protein>
    <submittedName>
        <fullName evidence="2">Uncharacterized protein</fullName>
    </submittedName>
</protein>
<evidence type="ECO:0000256" key="1">
    <source>
        <dbReference type="SAM" id="Phobius"/>
    </source>
</evidence>
<accession>A0ABX1RB04</accession>
<dbReference type="Proteomes" id="UP001296706">
    <property type="component" value="Unassembled WGS sequence"/>
</dbReference>
<comment type="caution">
    <text evidence="2">The sequence shown here is derived from an EMBL/GenBank/DDBJ whole genome shotgun (WGS) entry which is preliminary data.</text>
</comment>